<dbReference type="OrthoDB" id="7340501at2759"/>
<accession>A0A9P7XHV6</accession>
<evidence type="ECO:0000256" key="6">
    <source>
        <dbReference type="SAM" id="MobiDB-lite"/>
    </source>
</evidence>
<evidence type="ECO:0000256" key="5">
    <source>
        <dbReference type="RuleBase" id="RU000487"/>
    </source>
</evidence>
<evidence type="ECO:0000313" key="7">
    <source>
        <dbReference type="EMBL" id="KAG9061416.1"/>
    </source>
</evidence>
<dbReference type="PANTHER" id="PTHR11937">
    <property type="entry name" value="ACTIN"/>
    <property type="match status" value="1"/>
</dbReference>
<evidence type="ECO:0000256" key="3">
    <source>
        <dbReference type="ARBA" id="ARBA00023163"/>
    </source>
</evidence>
<comment type="similarity">
    <text evidence="5">Belongs to the actin family.</text>
</comment>
<dbReference type="CDD" id="cd10211">
    <property type="entry name" value="ASKHA_NBD_Arp5"/>
    <property type="match status" value="1"/>
</dbReference>
<comment type="subcellular location">
    <subcellularLocation>
        <location evidence="1">Nucleus</location>
    </subcellularLocation>
</comment>
<dbReference type="GO" id="GO:0005634">
    <property type="term" value="C:nucleus"/>
    <property type="evidence" value="ECO:0007669"/>
    <property type="project" value="UniProtKB-SubCell"/>
</dbReference>
<evidence type="ECO:0000313" key="8">
    <source>
        <dbReference type="Proteomes" id="UP000707451"/>
    </source>
</evidence>
<dbReference type="AlphaFoldDB" id="A0A9P7XHV6"/>
<comment type="caution">
    <text evidence="7">The sequence shown here is derived from an EMBL/GenBank/DDBJ whole genome shotgun (WGS) entry which is preliminary data.</text>
</comment>
<feature type="compositionally biased region" description="Basic and acidic residues" evidence="6">
    <location>
        <begin position="438"/>
        <end position="453"/>
    </location>
</feature>
<name>A0A9P7XHV6_9FUNG</name>
<evidence type="ECO:0000256" key="4">
    <source>
        <dbReference type="ARBA" id="ARBA00023242"/>
    </source>
</evidence>
<dbReference type="Gene3D" id="3.30.420.40">
    <property type="match status" value="2"/>
</dbReference>
<feature type="region of interest" description="Disordered" evidence="6">
    <location>
        <begin position="428"/>
        <end position="477"/>
    </location>
</feature>
<evidence type="ECO:0000256" key="2">
    <source>
        <dbReference type="ARBA" id="ARBA00023015"/>
    </source>
</evidence>
<dbReference type="InterPro" id="IPR043129">
    <property type="entry name" value="ATPase_NBD"/>
</dbReference>
<dbReference type="EMBL" id="JAHRHY010000024">
    <property type="protein sequence ID" value="KAG9061416.1"/>
    <property type="molecule type" value="Genomic_DNA"/>
</dbReference>
<dbReference type="Pfam" id="PF00022">
    <property type="entry name" value="Actin"/>
    <property type="match status" value="2"/>
</dbReference>
<gene>
    <name evidence="7" type="primary">ARP5</name>
    <name evidence="7" type="ORF">KI688_007402</name>
</gene>
<keyword evidence="8" id="KW-1185">Reference proteome</keyword>
<protein>
    <submittedName>
        <fullName evidence="7">Nuclear actin-protein involved in chromatin remodeling</fullName>
    </submittedName>
</protein>
<reference evidence="7" key="1">
    <citation type="submission" date="2021-06" db="EMBL/GenBank/DDBJ databases">
        <title>Genome Sequence of Mortierella hyaline Strain SCG-10, a Cold-Adapted, Nitrate-Reducing Fungus Isolated from Soil in Minnesota, USA.</title>
        <authorList>
            <person name="Aldossari N."/>
        </authorList>
    </citation>
    <scope>NUCLEOTIDE SEQUENCE</scope>
    <source>
        <strain evidence="7">SCG-10</strain>
    </source>
</reference>
<feature type="region of interest" description="Disordered" evidence="6">
    <location>
        <begin position="516"/>
        <end position="546"/>
    </location>
</feature>
<feature type="compositionally biased region" description="Basic and acidic residues" evidence="6">
    <location>
        <begin position="464"/>
        <end position="477"/>
    </location>
</feature>
<dbReference type="Proteomes" id="UP000707451">
    <property type="component" value="Unassembled WGS sequence"/>
</dbReference>
<organism evidence="7 8">
    <name type="scientific">Linnemannia hyalina</name>
    <dbReference type="NCBI Taxonomy" id="64524"/>
    <lineage>
        <taxon>Eukaryota</taxon>
        <taxon>Fungi</taxon>
        <taxon>Fungi incertae sedis</taxon>
        <taxon>Mucoromycota</taxon>
        <taxon>Mortierellomycotina</taxon>
        <taxon>Mortierellomycetes</taxon>
        <taxon>Mortierellales</taxon>
        <taxon>Mortierellaceae</taxon>
        <taxon>Linnemannia</taxon>
    </lineage>
</organism>
<keyword evidence="2" id="KW-0805">Transcription regulation</keyword>
<dbReference type="SUPFAM" id="SSF53067">
    <property type="entry name" value="Actin-like ATPase domain"/>
    <property type="match status" value="2"/>
</dbReference>
<evidence type="ECO:0000256" key="1">
    <source>
        <dbReference type="ARBA" id="ARBA00004123"/>
    </source>
</evidence>
<sequence>MDMEVDEEVVLHPMQTEKAFTPTPDYSDYKESFSSTGTPLVIDNGISPAYLPAASDYAGRLSYTPSCSWQCRAGWATEDRPRLVFDNQMAKFRDRKANTSNQYIGNDVYADVLARSNARSAFDGPVMCNPEIMEAVLDYIFIKMGIDADRIAHPLVMTEPVCVPHYNRNLMSELLFESYQVPSVTYGIDSLFSLYANGPEQSKDGIVMSAGHHYTHIIPVSQGKVHLEHAKRISYGGEPASEYMLKLMQMKYPTFPMKMTTTQSELLQMNHCYVAKDYLGELASYEDPEVFKTKDRVVQFPFTAPVIEEKSEEEQARLAAKRKEQGRRLQEQAAKARLEKLIQREQELEQYNGLKNSKMTLKKAEWTEQLKSMGFKEEADLDAAIKTTDAAIRRARNKELGIEEEEKEPPTFPLVDIPDEELSELDRKEKKKQRLLKASHDARMRAKAAKAEETAYQEALAQQDAERREKEPQKWLDDMHARRKELVDKIKAKKQLREQLSDRRSHASQLRMKSIAALASDAPPPKRRRKGQDEDTFGQDDEDWMVYREISRDDDSEDEEEANQLDEYEQQLLKYDPEFLHEHTMNAYTPKNSFLHYYTNGLGPYDPAVGLALDQTYQLHLNVERIRVPEVLFQPGIIGLDQTGLVETVHDILKRFDNQARDRLVQNILVTGGMGQVPGLIDRLDESVRSILPFSPNQKNYRVRKAQDCLLDGWRGAAMVARDGERMGKISVTRQEYEEYGGAYIKEHGLGNAHS</sequence>
<keyword evidence="3" id="KW-0804">Transcription</keyword>
<keyword evidence="4" id="KW-0539">Nucleus</keyword>
<proteinExistence type="inferred from homology"/>
<dbReference type="SMART" id="SM00268">
    <property type="entry name" value="ACTIN"/>
    <property type="match status" value="1"/>
</dbReference>
<dbReference type="FunFam" id="3.30.420.40:FF:000122">
    <property type="entry name" value="ARP5 actin-related protein 5 homolog"/>
    <property type="match status" value="1"/>
</dbReference>
<dbReference type="InterPro" id="IPR004000">
    <property type="entry name" value="Actin"/>
</dbReference>
<feature type="compositionally biased region" description="Acidic residues" evidence="6">
    <location>
        <begin position="534"/>
        <end position="544"/>
    </location>
</feature>